<reference evidence="2 3" key="1">
    <citation type="submission" date="2024-07" db="EMBL/GenBank/DDBJ databases">
        <title>Section-level genome sequencing and comparative genomics of Aspergillus sections Usti and Cavernicolus.</title>
        <authorList>
            <consortium name="Lawrence Berkeley National Laboratory"/>
            <person name="Nybo J.L."/>
            <person name="Vesth T.C."/>
            <person name="Theobald S."/>
            <person name="Frisvad J.C."/>
            <person name="Larsen T.O."/>
            <person name="Kjaerboelling I."/>
            <person name="Rothschild-Mancinelli K."/>
            <person name="Lyhne E.K."/>
            <person name="Kogle M.E."/>
            <person name="Barry K."/>
            <person name="Clum A."/>
            <person name="Na H."/>
            <person name="Ledsgaard L."/>
            <person name="Lin J."/>
            <person name="Lipzen A."/>
            <person name="Kuo A."/>
            <person name="Riley R."/>
            <person name="Mondo S."/>
            <person name="LaButti K."/>
            <person name="Haridas S."/>
            <person name="Pangalinan J."/>
            <person name="Salamov A.A."/>
            <person name="Simmons B.A."/>
            <person name="Magnuson J.K."/>
            <person name="Chen J."/>
            <person name="Drula E."/>
            <person name="Henrissat B."/>
            <person name="Wiebenga A."/>
            <person name="Lubbers R.J."/>
            <person name="Gomes A.C."/>
            <person name="Makela M.R."/>
            <person name="Stajich J."/>
            <person name="Grigoriev I.V."/>
            <person name="Mortensen U.H."/>
            <person name="De vries R.P."/>
            <person name="Baker S.E."/>
            <person name="Andersen M.R."/>
        </authorList>
    </citation>
    <scope>NUCLEOTIDE SEQUENCE [LARGE SCALE GENOMIC DNA]</scope>
    <source>
        <strain evidence="2 3">CBS 600.67</strain>
    </source>
</reference>
<comment type="caution">
    <text evidence="2">The sequence shown here is derived from an EMBL/GenBank/DDBJ whole genome shotgun (WGS) entry which is preliminary data.</text>
</comment>
<evidence type="ECO:0000313" key="2">
    <source>
        <dbReference type="EMBL" id="KAL2832619.1"/>
    </source>
</evidence>
<gene>
    <name evidence="2" type="ORF">BDW59DRAFT_169438</name>
</gene>
<dbReference type="SUPFAM" id="SSF48403">
    <property type="entry name" value="Ankyrin repeat"/>
    <property type="match status" value="1"/>
</dbReference>
<dbReference type="Gene3D" id="1.25.40.20">
    <property type="entry name" value="Ankyrin repeat-containing domain"/>
    <property type="match status" value="1"/>
</dbReference>
<accession>A0ABR4IZC2</accession>
<organism evidence="2 3">
    <name type="scientific">Aspergillus cavernicola</name>
    <dbReference type="NCBI Taxonomy" id="176166"/>
    <lineage>
        <taxon>Eukaryota</taxon>
        <taxon>Fungi</taxon>
        <taxon>Dikarya</taxon>
        <taxon>Ascomycota</taxon>
        <taxon>Pezizomycotina</taxon>
        <taxon>Eurotiomycetes</taxon>
        <taxon>Eurotiomycetidae</taxon>
        <taxon>Eurotiales</taxon>
        <taxon>Aspergillaceae</taxon>
        <taxon>Aspergillus</taxon>
        <taxon>Aspergillus subgen. Nidulantes</taxon>
    </lineage>
</organism>
<proteinExistence type="predicted"/>
<dbReference type="Proteomes" id="UP001610335">
    <property type="component" value="Unassembled WGS sequence"/>
</dbReference>
<dbReference type="SMART" id="SM00248">
    <property type="entry name" value="ANK"/>
    <property type="match status" value="3"/>
</dbReference>
<dbReference type="InterPro" id="IPR002110">
    <property type="entry name" value="Ankyrin_rpt"/>
</dbReference>
<dbReference type="PROSITE" id="PS50297">
    <property type="entry name" value="ANK_REP_REGION"/>
    <property type="match status" value="1"/>
</dbReference>
<keyword evidence="1" id="KW-0040">ANK repeat</keyword>
<dbReference type="InterPro" id="IPR036770">
    <property type="entry name" value="Ankyrin_rpt-contain_sf"/>
</dbReference>
<dbReference type="PROSITE" id="PS50088">
    <property type="entry name" value="ANK_REPEAT"/>
    <property type="match status" value="1"/>
</dbReference>
<feature type="repeat" description="ANK" evidence="1">
    <location>
        <begin position="64"/>
        <end position="96"/>
    </location>
</feature>
<protein>
    <recommendedName>
        <fullName evidence="4">Ankyrin repeat-containing domain protein</fullName>
    </recommendedName>
</protein>
<dbReference type="Pfam" id="PF12796">
    <property type="entry name" value="Ank_2"/>
    <property type="match status" value="1"/>
</dbReference>
<evidence type="ECO:0008006" key="4">
    <source>
        <dbReference type="Google" id="ProtNLM"/>
    </source>
</evidence>
<dbReference type="EMBL" id="JBFXLS010000006">
    <property type="protein sequence ID" value="KAL2832619.1"/>
    <property type="molecule type" value="Genomic_DNA"/>
</dbReference>
<sequence>MSYTSKQKSQTSVTKYANGQTTCDGDISKCDPIFAAAKGGKVDEINNLLSENPGRLNMTCKECDGITPIIAAAVSNQREAVELLSQKGADVTIRDVNSYTIIKLTLDNGHTELAQWLADSHAELIVTDPRLGKGKDWLNAQFRMISDNIEEVSSKPPKNVLDYLLSDYPLTLPDDKGRTVSEVYWEHILLRYIGDTPLDITRNYSTELKMAFVGTFDRILYKHVGIKESARLLNSVLPTTQYNIIGTHVVPKQGWVTERWEYHDKTHNLQVLDGIDTFLIDANEGKIEVMLINYNIYKTEWIDDPEKDTPGPGKICPPAESCAGP</sequence>
<keyword evidence="3" id="KW-1185">Reference proteome</keyword>
<evidence type="ECO:0000256" key="1">
    <source>
        <dbReference type="PROSITE-ProRule" id="PRU00023"/>
    </source>
</evidence>
<evidence type="ECO:0000313" key="3">
    <source>
        <dbReference type="Proteomes" id="UP001610335"/>
    </source>
</evidence>
<name>A0ABR4IZC2_9EURO</name>